<name>A0A9P1DLR4_9DINO</name>
<sequence length="261" mass="28384">MPLPRSDTSCSAGVAGSGHPIKAPVCSLSHLFDTFAPLCHTCDSWVKVIFCQVLSRDLASTLSTLAGELSRSDGEDTLEEQTAVLLQLPLPALGHVTAPVGSLCPVLCSTPPTHAIDDHVRCTVKALSGNVVALVPSHGPDIVLKLITSNDPPLVNIRVVIGKAAATSAAYRPQPSTSPLYDFCELQTLMLRNLDQVQLRDVDLRCPDSPLANHLRQRFYEMLQCNVKLGKRTLSEFRADKSTSLRQPITFTCWCLRMARD</sequence>
<dbReference type="EMBL" id="CAMXCT010005057">
    <property type="protein sequence ID" value="CAI4011239.1"/>
    <property type="molecule type" value="Genomic_DNA"/>
</dbReference>
<accession>A0A9P1DLR4</accession>
<proteinExistence type="predicted"/>
<dbReference type="Proteomes" id="UP001152797">
    <property type="component" value="Unassembled WGS sequence"/>
</dbReference>
<dbReference type="EMBL" id="CAMXCT030005057">
    <property type="protein sequence ID" value="CAL4798551.1"/>
    <property type="molecule type" value="Genomic_DNA"/>
</dbReference>
<dbReference type="AlphaFoldDB" id="A0A9P1DLR4"/>
<evidence type="ECO:0000313" key="1">
    <source>
        <dbReference type="EMBL" id="CAI4011239.1"/>
    </source>
</evidence>
<keyword evidence="3" id="KW-1185">Reference proteome</keyword>
<comment type="caution">
    <text evidence="1">The sequence shown here is derived from an EMBL/GenBank/DDBJ whole genome shotgun (WGS) entry which is preliminary data.</text>
</comment>
<dbReference type="EMBL" id="CAMXCT020005057">
    <property type="protein sequence ID" value="CAL1164614.1"/>
    <property type="molecule type" value="Genomic_DNA"/>
</dbReference>
<reference evidence="2" key="2">
    <citation type="submission" date="2024-04" db="EMBL/GenBank/DDBJ databases">
        <authorList>
            <person name="Chen Y."/>
            <person name="Shah S."/>
            <person name="Dougan E. K."/>
            <person name="Thang M."/>
            <person name="Chan C."/>
        </authorList>
    </citation>
    <scope>NUCLEOTIDE SEQUENCE [LARGE SCALE GENOMIC DNA]</scope>
</reference>
<protein>
    <submittedName>
        <fullName evidence="1">Uncharacterized protein</fullName>
    </submittedName>
</protein>
<evidence type="ECO:0000313" key="3">
    <source>
        <dbReference type="Proteomes" id="UP001152797"/>
    </source>
</evidence>
<organism evidence="1">
    <name type="scientific">Cladocopium goreaui</name>
    <dbReference type="NCBI Taxonomy" id="2562237"/>
    <lineage>
        <taxon>Eukaryota</taxon>
        <taxon>Sar</taxon>
        <taxon>Alveolata</taxon>
        <taxon>Dinophyceae</taxon>
        <taxon>Suessiales</taxon>
        <taxon>Symbiodiniaceae</taxon>
        <taxon>Cladocopium</taxon>
    </lineage>
</organism>
<evidence type="ECO:0000313" key="2">
    <source>
        <dbReference type="EMBL" id="CAL1164614.1"/>
    </source>
</evidence>
<reference evidence="1" key="1">
    <citation type="submission" date="2022-10" db="EMBL/GenBank/DDBJ databases">
        <authorList>
            <person name="Chen Y."/>
            <person name="Dougan E. K."/>
            <person name="Chan C."/>
            <person name="Rhodes N."/>
            <person name="Thang M."/>
        </authorList>
    </citation>
    <scope>NUCLEOTIDE SEQUENCE</scope>
</reference>
<gene>
    <name evidence="1" type="ORF">C1SCF055_LOCUS36420</name>
</gene>